<dbReference type="Gene3D" id="1.10.510.10">
    <property type="entry name" value="Transferase(Phosphotransferase) domain 1"/>
    <property type="match status" value="1"/>
</dbReference>
<evidence type="ECO:0000313" key="3">
    <source>
        <dbReference type="Proteomes" id="UP000678393"/>
    </source>
</evidence>
<proteinExistence type="predicted"/>
<gene>
    <name evidence="2" type="ORF">CUNI_LOCUS4135</name>
</gene>
<dbReference type="SMART" id="SM00220">
    <property type="entry name" value="S_TKc"/>
    <property type="match status" value="1"/>
</dbReference>
<accession>A0A8S3YN16</accession>
<feature type="domain" description="Protein kinase" evidence="1">
    <location>
        <begin position="204"/>
        <end position="436"/>
    </location>
</feature>
<dbReference type="EMBL" id="CAJHNH020000574">
    <property type="protein sequence ID" value="CAG5118577.1"/>
    <property type="molecule type" value="Genomic_DNA"/>
</dbReference>
<dbReference type="GO" id="GO:0005524">
    <property type="term" value="F:ATP binding"/>
    <property type="evidence" value="ECO:0007669"/>
    <property type="project" value="InterPro"/>
</dbReference>
<dbReference type="AlphaFoldDB" id="A0A8S3YN16"/>
<dbReference type="InterPro" id="IPR000719">
    <property type="entry name" value="Prot_kinase_dom"/>
</dbReference>
<dbReference type="InterPro" id="IPR011009">
    <property type="entry name" value="Kinase-like_dom_sf"/>
</dbReference>
<dbReference type="PROSITE" id="PS00108">
    <property type="entry name" value="PROTEIN_KINASE_ST"/>
    <property type="match status" value="1"/>
</dbReference>
<dbReference type="Pfam" id="PF00069">
    <property type="entry name" value="Pkinase"/>
    <property type="match status" value="1"/>
</dbReference>
<dbReference type="SUPFAM" id="SSF56112">
    <property type="entry name" value="Protein kinase-like (PK-like)"/>
    <property type="match status" value="1"/>
</dbReference>
<evidence type="ECO:0000259" key="1">
    <source>
        <dbReference type="PROSITE" id="PS50011"/>
    </source>
</evidence>
<sequence length="436" mass="49537">MDESNVHQVGMEGGWIQMCSEPGPGPPGKLTTDEAMSKYLEPRRNPQLQFQSSEMAWRMKAVNMPQSQVTDYSDMDVSIAGAKLKSENLRLKNIPELQTDEFMDCDSDLDIDKKVATKKVAPPVETKDERVPDVCLNIQNKKRPQKRSIAQAVYEPNVSPALDPHTLKITEEVIQKIKEETDTSLGICLTYNRQRFSNICNLEAISDIKVPSGTFGDVIKVKDSQTGSNLIKKRIKKNAQGKYDIEKYEIEVPLQFADVENIARFLGLYWYRDQLLYIMEDAGISLSQLLTAEESCLLLEPGRIEKIMLDVFTALSHLALHYVTHSDIKPENICINTKTWVSKLVDFGSCKTPQDEVNYKGTTPEYLDPLANKSYYAFYVLKKKDYPMHRLDDKDDVFGAGLVGLSLIIRGRPMIRFFTGRDMVSDTNERLVIMKK</sequence>
<protein>
    <recommendedName>
        <fullName evidence="1">Protein kinase domain-containing protein</fullName>
    </recommendedName>
</protein>
<evidence type="ECO:0000313" key="2">
    <source>
        <dbReference type="EMBL" id="CAG5118577.1"/>
    </source>
</evidence>
<dbReference type="GO" id="GO:0004672">
    <property type="term" value="F:protein kinase activity"/>
    <property type="evidence" value="ECO:0007669"/>
    <property type="project" value="InterPro"/>
</dbReference>
<dbReference type="PANTHER" id="PTHR44167">
    <property type="entry name" value="OVARIAN-SPECIFIC SERINE/THREONINE-PROTEIN KINASE LOK-RELATED"/>
    <property type="match status" value="1"/>
</dbReference>
<dbReference type="Proteomes" id="UP000678393">
    <property type="component" value="Unassembled WGS sequence"/>
</dbReference>
<name>A0A8S3YN16_9EUPU</name>
<dbReference type="PANTHER" id="PTHR44167:SF24">
    <property type="entry name" value="SERINE_THREONINE-PROTEIN KINASE CHK2"/>
    <property type="match status" value="1"/>
</dbReference>
<reference evidence="2" key="1">
    <citation type="submission" date="2021-04" db="EMBL/GenBank/DDBJ databases">
        <authorList>
            <consortium name="Molecular Ecology Group"/>
        </authorList>
    </citation>
    <scope>NUCLEOTIDE SEQUENCE</scope>
</reference>
<keyword evidence="3" id="KW-1185">Reference proteome</keyword>
<dbReference type="InterPro" id="IPR008271">
    <property type="entry name" value="Ser/Thr_kinase_AS"/>
</dbReference>
<dbReference type="Gene3D" id="3.30.200.20">
    <property type="entry name" value="Phosphorylase Kinase, domain 1"/>
    <property type="match status" value="1"/>
</dbReference>
<comment type="caution">
    <text evidence="2">The sequence shown here is derived from an EMBL/GenBank/DDBJ whole genome shotgun (WGS) entry which is preliminary data.</text>
</comment>
<dbReference type="OrthoDB" id="6065528at2759"/>
<organism evidence="2 3">
    <name type="scientific">Candidula unifasciata</name>
    <dbReference type="NCBI Taxonomy" id="100452"/>
    <lineage>
        <taxon>Eukaryota</taxon>
        <taxon>Metazoa</taxon>
        <taxon>Spiralia</taxon>
        <taxon>Lophotrochozoa</taxon>
        <taxon>Mollusca</taxon>
        <taxon>Gastropoda</taxon>
        <taxon>Heterobranchia</taxon>
        <taxon>Euthyneura</taxon>
        <taxon>Panpulmonata</taxon>
        <taxon>Eupulmonata</taxon>
        <taxon>Stylommatophora</taxon>
        <taxon>Helicina</taxon>
        <taxon>Helicoidea</taxon>
        <taxon>Geomitridae</taxon>
        <taxon>Candidula</taxon>
    </lineage>
</organism>
<dbReference type="PROSITE" id="PS50011">
    <property type="entry name" value="PROTEIN_KINASE_DOM"/>
    <property type="match status" value="1"/>
</dbReference>
<feature type="non-terminal residue" evidence="2">
    <location>
        <position position="1"/>
    </location>
</feature>